<organism evidence="2 3">
    <name type="scientific">Arthrobacter methylotrophus</name>
    <dbReference type="NCBI Taxonomy" id="121291"/>
    <lineage>
        <taxon>Bacteria</taxon>
        <taxon>Bacillati</taxon>
        <taxon>Actinomycetota</taxon>
        <taxon>Actinomycetes</taxon>
        <taxon>Micrococcales</taxon>
        <taxon>Micrococcaceae</taxon>
        <taxon>Arthrobacter</taxon>
    </lineage>
</organism>
<comment type="caution">
    <text evidence="2">The sequence shown here is derived from an EMBL/GenBank/DDBJ whole genome shotgun (WGS) entry which is preliminary data.</text>
</comment>
<evidence type="ECO:0000256" key="1">
    <source>
        <dbReference type="SAM" id="Phobius"/>
    </source>
</evidence>
<reference evidence="2 3" key="1">
    <citation type="submission" date="2024-09" db="EMBL/GenBank/DDBJ databases">
        <authorList>
            <person name="Sun Q."/>
            <person name="Mori K."/>
        </authorList>
    </citation>
    <scope>NUCLEOTIDE SEQUENCE [LARGE SCALE GENOMIC DNA]</scope>
    <source>
        <strain evidence="2 3">JCM 13519</strain>
    </source>
</reference>
<protein>
    <recommendedName>
        <fullName evidence="4">DUF4145 domain-containing protein</fullName>
    </recommendedName>
</protein>
<dbReference type="EMBL" id="JBHMBH010000011">
    <property type="protein sequence ID" value="MFB9713476.1"/>
    <property type="molecule type" value="Genomic_DNA"/>
</dbReference>
<keyword evidence="1" id="KW-0812">Transmembrane</keyword>
<name>A0ABV5ULS5_9MICC</name>
<feature type="transmembrane region" description="Helical" evidence="1">
    <location>
        <begin position="6"/>
        <end position="27"/>
    </location>
</feature>
<gene>
    <name evidence="2" type="ORF">ACFFPI_04820</name>
</gene>
<keyword evidence="1" id="KW-1133">Transmembrane helix</keyword>
<dbReference type="RefSeq" id="WP_345050127.1">
    <property type="nucleotide sequence ID" value="NZ_BAABED010000001.1"/>
</dbReference>
<keyword evidence="3" id="KW-1185">Reference proteome</keyword>
<accession>A0ABV5ULS5</accession>
<evidence type="ECO:0008006" key="4">
    <source>
        <dbReference type="Google" id="ProtNLM"/>
    </source>
</evidence>
<dbReference type="Proteomes" id="UP001589536">
    <property type="component" value="Unassembled WGS sequence"/>
</dbReference>
<sequence>MNGWEFVASLASSLSWPIVIVVIMFMFNNQLKSLLGNIAGRIPTVSEITGPGNFALKFEQELKEVKDDLPPEAQKASNNEGHGDAGGDDPGAAVSFLARIDALAEISPRAAILEAYLRVETAAAKVVAQYAPHVRRGSIPRMLERVEAVPLYLVAAAGGLSRLRTEAAHAEEFSIPVETVREYAATALDVSCGLDEMLARA</sequence>
<proteinExistence type="predicted"/>
<evidence type="ECO:0000313" key="3">
    <source>
        <dbReference type="Proteomes" id="UP001589536"/>
    </source>
</evidence>
<evidence type="ECO:0000313" key="2">
    <source>
        <dbReference type="EMBL" id="MFB9713476.1"/>
    </source>
</evidence>
<keyword evidence="1" id="KW-0472">Membrane</keyword>